<gene>
    <name evidence="4" type="ORF">ANME2D_01298</name>
</gene>
<comment type="caution">
    <text evidence="4">The sequence shown here is derived from an EMBL/GenBank/DDBJ whole genome shotgun (WGS) entry which is preliminary data.</text>
</comment>
<dbReference type="PANTHER" id="PTHR35530">
    <property type="entry name" value="TAUTOMERASE-RELATED"/>
    <property type="match status" value="1"/>
</dbReference>
<keyword evidence="2 4" id="KW-0413">Isomerase</keyword>
<dbReference type="RefSeq" id="WP_048089873.1">
    <property type="nucleotide sequence ID" value="NZ_JMIY01000002.1"/>
</dbReference>
<protein>
    <submittedName>
        <fullName evidence="4">Uncharacterized protein, 4-oxalocrotonate tautomerase</fullName>
        <ecNumber evidence="4">5.3.2.-</ecNumber>
    </submittedName>
</protein>
<evidence type="ECO:0000259" key="3">
    <source>
        <dbReference type="Pfam" id="PF01361"/>
    </source>
</evidence>
<proteinExistence type="inferred from homology"/>
<evidence type="ECO:0000313" key="5">
    <source>
        <dbReference type="Proteomes" id="UP000027153"/>
    </source>
</evidence>
<comment type="similarity">
    <text evidence="1">Belongs to the 4-oxalocrotonate tautomerase family.</text>
</comment>
<dbReference type="OrthoDB" id="358896at2157"/>
<dbReference type="Pfam" id="PF01361">
    <property type="entry name" value="Tautomerase"/>
    <property type="match status" value="1"/>
</dbReference>
<dbReference type="GO" id="GO:0016853">
    <property type="term" value="F:isomerase activity"/>
    <property type="evidence" value="ECO:0007669"/>
    <property type="project" value="UniProtKB-KW"/>
</dbReference>
<dbReference type="NCBIfam" id="NF041920">
    <property type="entry name" value="DmpI"/>
    <property type="match status" value="1"/>
</dbReference>
<evidence type="ECO:0000256" key="1">
    <source>
        <dbReference type="ARBA" id="ARBA00006723"/>
    </source>
</evidence>
<dbReference type="PANTHER" id="PTHR35530:SF1">
    <property type="entry name" value="2-HYDROXYMUCONATE TAUTOMERASE"/>
    <property type="match status" value="1"/>
</dbReference>
<feature type="domain" description="4-oxalocrotonate tautomerase-like" evidence="3">
    <location>
        <begin position="2"/>
        <end position="61"/>
    </location>
</feature>
<dbReference type="InterPro" id="IPR014347">
    <property type="entry name" value="Tautomerase/MIF_sf"/>
</dbReference>
<sequence>MPLITIDGPQINDTEIKRKLVKEMTEAAVEAYKLPVESIVVLIKETQPENVSVGGQLISDRKV</sequence>
<dbReference type="EC" id="5.3.2.-" evidence="4"/>
<dbReference type="EMBL" id="JMIY01000002">
    <property type="protein sequence ID" value="KCZ72863.1"/>
    <property type="molecule type" value="Genomic_DNA"/>
</dbReference>
<dbReference type="SUPFAM" id="SSF55331">
    <property type="entry name" value="Tautomerase/MIF"/>
    <property type="match status" value="1"/>
</dbReference>
<evidence type="ECO:0000313" key="4">
    <source>
        <dbReference type="EMBL" id="KCZ72863.1"/>
    </source>
</evidence>
<organism evidence="4 5">
    <name type="scientific">Candidatus Methanoperedens nitratireducens</name>
    <dbReference type="NCBI Taxonomy" id="1392998"/>
    <lineage>
        <taxon>Archaea</taxon>
        <taxon>Methanobacteriati</taxon>
        <taxon>Methanobacteriota</taxon>
        <taxon>Stenosarchaea group</taxon>
        <taxon>Methanomicrobia</taxon>
        <taxon>Methanosarcinales</taxon>
        <taxon>ANME-2 cluster</taxon>
        <taxon>Candidatus Methanoperedentaceae</taxon>
        <taxon>Candidatus Methanoperedens</taxon>
    </lineage>
</organism>
<evidence type="ECO:0000256" key="2">
    <source>
        <dbReference type="ARBA" id="ARBA00023235"/>
    </source>
</evidence>
<name>A0A062V8I4_9EURY</name>
<keyword evidence="5" id="KW-1185">Reference proteome</keyword>
<accession>A0A062V8I4</accession>
<dbReference type="InterPro" id="IPR004370">
    <property type="entry name" value="4-OT-like_dom"/>
</dbReference>
<reference evidence="4 5" key="1">
    <citation type="journal article" date="2013" name="Nature">
        <title>Anaerobic oxidation of methane coupled to nitrate reduction in a novel archaeal lineage.</title>
        <authorList>
            <person name="Haroon M.F."/>
            <person name="Hu S."/>
            <person name="Shi Y."/>
            <person name="Imelfort M."/>
            <person name="Keller J."/>
            <person name="Hugenholtz P."/>
            <person name="Yuan Z."/>
            <person name="Tyson G.W."/>
        </authorList>
    </citation>
    <scope>NUCLEOTIDE SEQUENCE [LARGE SCALE GENOMIC DNA]</scope>
    <source>
        <strain evidence="4 5">ANME-2d</strain>
    </source>
</reference>
<dbReference type="Proteomes" id="UP000027153">
    <property type="component" value="Unassembled WGS sequence"/>
</dbReference>
<dbReference type="AlphaFoldDB" id="A0A062V8I4"/>
<dbReference type="Gene3D" id="3.30.429.10">
    <property type="entry name" value="Macrophage Migration Inhibitory Factor"/>
    <property type="match status" value="1"/>
</dbReference>